<dbReference type="EMBL" id="PQFF01000079">
    <property type="protein sequence ID" value="RHZ84348.1"/>
    <property type="molecule type" value="Genomic_DNA"/>
</dbReference>
<evidence type="ECO:0000313" key="2">
    <source>
        <dbReference type="Proteomes" id="UP000266861"/>
    </source>
</evidence>
<evidence type="ECO:0008006" key="3">
    <source>
        <dbReference type="Google" id="ProtNLM"/>
    </source>
</evidence>
<keyword evidence="2" id="KW-1185">Reference proteome</keyword>
<comment type="caution">
    <text evidence="1">The sequence shown here is derived from an EMBL/GenBank/DDBJ whole genome shotgun (WGS) entry which is preliminary data.</text>
</comment>
<organism evidence="1 2">
    <name type="scientific">Diversispora epigaea</name>
    <dbReference type="NCBI Taxonomy" id="1348612"/>
    <lineage>
        <taxon>Eukaryota</taxon>
        <taxon>Fungi</taxon>
        <taxon>Fungi incertae sedis</taxon>
        <taxon>Mucoromycota</taxon>
        <taxon>Glomeromycotina</taxon>
        <taxon>Glomeromycetes</taxon>
        <taxon>Diversisporales</taxon>
        <taxon>Diversisporaceae</taxon>
        <taxon>Diversispora</taxon>
    </lineage>
</organism>
<reference evidence="1 2" key="1">
    <citation type="submission" date="2018-08" db="EMBL/GenBank/DDBJ databases">
        <title>Genome and evolution of the arbuscular mycorrhizal fungus Diversispora epigaea (formerly Glomus versiforme) and its bacterial endosymbionts.</title>
        <authorList>
            <person name="Sun X."/>
            <person name="Fei Z."/>
            <person name="Harrison M."/>
        </authorList>
    </citation>
    <scope>NUCLEOTIDE SEQUENCE [LARGE SCALE GENOMIC DNA]</scope>
    <source>
        <strain evidence="1 2">IT104</strain>
    </source>
</reference>
<sequence length="142" mass="16706">MIVLKYAKDGNLREYLKINFNNISWKQKLYNLYPNSMSISDFGLSKLVEKEYIWCIAPENYYGYWDARVTHRFTIGELTSELCKYKNDYDDYLKEGKNKDTEIVIQIKNAKEFSANQESINTTTTTTTTPLNYQTQFIQSTS</sequence>
<gene>
    <name evidence="1" type="ORF">Glove_83g44</name>
</gene>
<protein>
    <recommendedName>
        <fullName evidence="3">Protein kinase domain-containing protein</fullName>
    </recommendedName>
</protein>
<proteinExistence type="predicted"/>
<accession>A0A397JC51</accession>
<evidence type="ECO:0000313" key="1">
    <source>
        <dbReference type="EMBL" id="RHZ84348.1"/>
    </source>
</evidence>
<dbReference type="AlphaFoldDB" id="A0A397JC51"/>
<name>A0A397JC51_9GLOM</name>
<dbReference type="Proteomes" id="UP000266861">
    <property type="component" value="Unassembled WGS sequence"/>
</dbReference>